<keyword evidence="3" id="KW-0969">Cilium</keyword>
<dbReference type="GO" id="GO:0005858">
    <property type="term" value="C:axonemal dynein complex"/>
    <property type="evidence" value="ECO:0007669"/>
    <property type="project" value="InterPro"/>
</dbReference>
<keyword evidence="2" id="KW-0282">Flagellum</keyword>
<dbReference type="InterPro" id="IPR039750">
    <property type="entry name" value="DRC1/DRC2"/>
</dbReference>
<comment type="caution">
    <text evidence="6">The sequence shown here is derived from an EMBL/GenBank/DDBJ whole genome shotgun (WGS) entry which is preliminary data.</text>
</comment>
<dbReference type="GO" id="GO:0070286">
    <property type="term" value="P:axonemal dynein complex assembly"/>
    <property type="evidence" value="ECO:0007669"/>
    <property type="project" value="InterPro"/>
</dbReference>
<dbReference type="PANTHER" id="PTHR21625">
    <property type="entry name" value="NYD-SP28 PROTEIN"/>
    <property type="match status" value="1"/>
</dbReference>
<reference evidence="6 7" key="1">
    <citation type="submission" date="2019-09" db="EMBL/GenBank/DDBJ databases">
        <title>Bird 10,000 Genomes (B10K) Project - Family phase.</title>
        <authorList>
            <person name="Zhang G."/>
        </authorList>
    </citation>
    <scope>NUCLEOTIDE SEQUENCE [LARGE SCALE GENOMIC DNA]</scope>
    <source>
        <strain evidence="6">B10K-DU-012-02</strain>
    </source>
</reference>
<evidence type="ECO:0000256" key="3">
    <source>
        <dbReference type="ARBA" id="ARBA00023069"/>
    </source>
</evidence>
<evidence type="ECO:0000256" key="4">
    <source>
        <dbReference type="ARBA" id="ARBA00023273"/>
    </source>
</evidence>
<feature type="non-terminal residue" evidence="6">
    <location>
        <position position="147"/>
    </location>
</feature>
<feature type="non-terminal residue" evidence="6">
    <location>
        <position position="1"/>
    </location>
</feature>
<name>A0A7L3H9J0_9PASS</name>
<evidence type="ECO:0000256" key="1">
    <source>
        <dbReference type="ARBA" id="ARBA00004611"/>
    </source>
</evidence>
<evidence type="ECO:0000313" key="7">
    <source>
        <dbReference type="Proteomes" id="UP000566314"/>
    </source>
</evidence>
<dbReference type="Proteomes" id="UP000566314">
    <property type="component" value="Unassembled WGS sequence"/>
</dbReference>
<proteinExistence type="predicted"/>
<dbReference type="OrthoDB" id="7760980at2759"/>
<dbReference type="PANTHER" id="PTHR21625:SF0">
    <property type="entry name" value="DYNEIN REGULATORY COMPLEX SUBUNIT 2"/>
    <property type="match status" value="1"/>
</dbReference>
<sequence>QRSYAQATERKKVEFEELKKKCEKSSREIDTQATKLQKLQDVVTTTKSQIAAHLQESEEQTQNLRDDKDHALQKLQKLRAQVSQAGATAHTHLVTLTCQCSATLKVLQQVVEKAQRILRLAEMCRRLETEEEKVLPFYPSSLAEWEQ</sequence>
<keyword evidence="4" id="KW-0966">Cell projection</keyword>
<feature type="coiled-coil region" evidence="5">
    <location>
        <begin position="5"/>
        <end position="81"/>
    </location>
</feature>
<dbReference type="GO" id="GO:0003352">
    <property type="term" value="P:regulation of cilium movement"/>
    <property type="evidence" value="ECO:0007669"/>
    <property type="project" value="TreeGrafter"/>
</dbReference>
<gene>
    <name evidence="6" type="primary">Ccdc65_1</name>
    <name evidence="6" type="ORF">BUPERY_R01157</name>
</gene>
<accession>A0A7L3H9J0</accession>
<keyword evidence="7" id="KW-1185">Reference proteome</keyword>
<dbReference type="EMBL" id="VZTT01037501">
    <property type="protein sequence ID" value="NXU01066.1"/>
    <property type="molecule type" value="Genomic_DNA"/>
</dbReference>
<evidence type="ECO:0000256" key="5">
    <source>
        <dbReference type="SAM" id="Coils"/>
    </source>
</evidence>
<organism evidence="6 7">
    <name type="scientific">Buphagus erythrorhynchus</name>
    <name type="common">red-billed oxpecker</name>
    <dbReference type="NCBI Taxonomy" id="245048"/>
    <lineage>
        <taxon>Eukaryota</taxon>
        <taxon>Metazoa</taxon>
        <taxon>Chordata</taxon>
        <taxon>Craniata</taxon>
        <taxon>Vertebrata</taxon>
        <taxon>Euteleostomi</taxon>
        <taxon>Archelosauria</taxon>
        <taxon>Archosauria</taxon>
        <taxon>Dinosauria</taxon>
        <taxon>Saurischia</taxon>
        <taxon>Theropoda</taxon>
        <taxon>Coelurosauria</taxon>
        <taxon>Aves</taxon>
        <taxon>Neognathae</taxon>
        <taxon>Neoaves</taxon>
        <taxon>Telluraves</taxon>
        <taxon>Australaves</taxon>
        <taxon>Passeriformes</taxon>
        <taxon>Sturnidae</taxon>
        <taxon>Buphagus</taxon>
    </lineage>
</organism>
<dbReference type="AlphaFoldDB" id="A0A7L3H9J0"/>
<keyword evidence="5" id="KW-0175">Coiled coil</keyword>
<evidence type="ECO:0000256" key="2">
    <source>
        <dbReference type="ARBA" id="ARBA00022846"/>
    </source>
</evidence>
<dbReference type="GO" id="GO:0060285">
    <property type="term" value="P:cilium-dependent cell motility"/>
    <property type="evidence" value="ECO:0007669"/>
    <property type="project" value="TreeGrafter"/>
</dbReference>
<protein>
    <submittedName>
        <fullName evidence="6">DRC2 protein</fullName>
    </submittedName>
</protein>
<comment type="subcellular location">
    <subcellularLocation>
        <location evidence="1">Cytoplasm</location>
        <location evidence="1">Cytoskeleton</location>
        <location evidence="1">Flagellum axoneme</location>
    </subcellularLocation>
</comment>
<evidence type="ECO:0000313" key="6">
    <source>
        <dbReference type="EMBL" id="NXU01066.1"/>
    </source>
</evidence>